<organism evidence="6 7">
    <name type="scientific">Aplosporella prunicola CBS 121167</name>
    <dbReference type="NCBI Taxonomy" id="1176127"/>
    <lineage>
        <taxon>Eukaryota</taxon>
        <taxon>Fungi</taxon>
        <taxon>Dikarya</taxon>
        <taxon>Ascomycota</taxon>
        <taxon>Pezizomycotina</taxon>
        <taxon>Dothideomycetes</taxon>
        <taxon>Dothideomycetes incertae sedis</taxon>
        <taxon>Botryosphaeriales</taxon>
        <taxon>Aplosporellaceae</taxon>
        <taxon>Aplosporella</taxon>
    </lineage>
</organism>
<evidence type="ECO:0000256" key="1">
    <source>
        <dbReference type="ARBA" id="ARBA00004141"/>
    </source>
</evidence>
<dbReference type="AlphaFoldDB" id="A0A6A6BXJ5"/>
<protein>
    <recommendedName>
        <fullName evidence="8">RTA1 like protein</fullName>
    </recommendedName>
</protein>
<feature type="transmembrane region" description="Helical" evidence="5">
    <location>
        <begin position="114"/>
        <end position="132"/>
    </location>
</feature>
<dbReference type="PANTHER" id="PTHR31465">
    <property type="entry name" value="PROTEIN RTA1-RELATED"/>
    <property type="match status" value="1"/>
</dbReference>
<evidence type="ECO:0000313" key="7">
    <source>
        <dbReference type="Proteomes" id="UP000799438"/>
    </source>
</evidence>
<feature type="transmembrane region" description="Helical" evidence="5">
    <location>
        <begin position="231"/>
        <end position="251"/>
    </location>
</feature>
<dbReference type="RefSeq" id="XP_033403169.1">
    <property type="nucleotide sequence ID" value="XM_033545522.1"/>
</dbReference>
<evidence type="ECO:0000256" key="5">
    <source>
        <dbReference type="SAM" id="Phobius"/>
    </source>
</evidence>
<comment type="subcellular location">
    <subcellularLocation>
        <location evidence="1">Membrane</location>
        <topology evidence="1">Multi-pass membrane protein</topology>
    </subcellularLocation>
</comment>
<evidence type="ECO:0000256" key="2">
    <source>
        <dbReference type="ARBA" id="ARBA00022692"/>
    </source>
</evidence>
<dbReference type="OrthoDB" id="3358017at2759"/>
<dbReference type="EMBL" id="ML995474">
    <property type="protein sequence ID" value="KAF2147461.1"/>
    <property type="molecule type" value="Genomic_DNA"/>
</dbReference>
<dbReference type="Proteomes" id="UP000799438">
    <property type="component" value="Unassembled WGS sequence"/>
</dbReference>
<gene>
    <name evidence="6" type="ORF">K452DRAFT_348162</name>
</gene>
<dbReference type="Pfam" id="PF04479">
    <property type="entry name" value="RTA1"/>
    <property type="match status" value="1"/>
</dbReference>
<evidence type="ECO:0008006" key="8">
    <source>
        <dbReference type="Google" id="ProtNLM"/>
    </source>
</evidence>
<sequence length="292" mass="32502">MGYRYYVYEPTLVGAAVFVVLFAISTIAHLGQLVMKRTWYFIPFVVGGLFETVGYVGRAMSAKETPDWTMKPYIMQSLLILLGPTLFAASIYMILGRIIRLTNGEAHSIIRVNWVTKIFVLGDVLSFLAQSGGGGMLAKASAPSDQKNGERLITIGLVIQIAFFGFFIVVAGLFHVRINMYPTARSQQATVPWQKFLFVLYGAGGLIMIRSLYRLIEYIQGASGELQSKEAYLYVFDATLMFLTALMFNIFHPSKIISKESLAEASYMMQTGETDEMVPGRKQAAWQSAESV</sequence>
<feature type="transmembrane region" description="Helical" evidence="5">
    <location>
        <begin position="196"/>
        <end position="216"/>
    </location>
</feature>
<dbReference type="GO" id="GO:0016020">
    <property type="term" value="C:membrane"/>
    <property type="evidence" value="ECO:0007669"/>
    <property type="project" value="UniProtKB-SubCell"/>
</dbReference>
<dbReference type="InterPro" id="IPR007568">
    <property type="entry name" value="RTA1"/>
</dbReference>
<evidence type="ECO:0000256" key="4">
    <source>
        <dbReference type="ARBA" id="ARBA00023136"/>
    </source>
</evidence>
<feature type="transmembrane region" description="Helical" evidence="5">
    <location>
        <begin position="152"/>
        <end position="176"/>
    </location>
</feature>
<proteinExistence type="predicted"/>
<feature type="transmembrane region" description="Helical" evidence="5">
    <location>
        <begin position="12"/>
        <end position="31"/>
    </location>
</feature>
<evidence type="ECO:0000256" key="3">
    <source>
        <dbReference type="ARBA" id="ARBA00022989"/>
    </source>
</evidence>
<reference evidence="6" key="1">
    <citation type="journal article" date="2020" name="Stud. Mycol.">
        <title>101 Dothideomycetes genomes: a test case for predicting lifestyles and emergence of pathogens.</title>
        <authorList>
            <person name="Haridas S."/>
            <person name="Albert R."/>
            <person name="Binder M."/>
            <person name="Bloem J."/>
            <person name="Labutti K."/>
            <person name="Salamov A."/>
            <person name="Andreopoulos B."/>
            <person name="Baker S."/>
            <person name="Barry K."/>
            <person name="Bills G."/>
            <person name="Bluhm B."/>
            <person name="Cannon C."/>
            <person name="Castanera R."/>
            <person name="Culley D."/>
            <person name="Daum C."/>
            <person name="Ezra D."/>
            <person name="Gonzalez J."/>
            <person name="Henrissat B."/>
            <person name="Kuo A."/>
            <person name="Liang C."/>
            <person name="Lipzen A."/>
            <person name="Lutzoni F."/>
            <person name="Magnuson J."/>
            <person name="Mondo S."/>
            <person name="Nolan M."/>
            <person name="Ohm R."/>
            <person name="Pangilinan J."/>
            <person name="Park H.-J."/>
            <person name="Ramirez L."/>
            <person name="Alfaro M."/>
            <person name="Sun H."/>
            <person name="Tritt A."/>
            <person name="Yoshinaga Y."/>
            <person name="Zwiers L.-H."/>
            <person name="Turgeon B."/>
            <person name="Goodwin S."/>
            <person name="Spatafora J."/>
            <person name="Crous P."/>
            <person name="Grigoriev I."/>
        </authorList>
    </citation>
    <scope>NUCLEOTIDE SEQUENCE</scope>
    <source>
        <strain evidence="6">CBS 121167</strain>
    </source>
</reference>
<evidence type="ECO:0000313" key="6">
    <source>
        <dbReference type="EMBL" id="KAF2147461.1"/>
    </source>
</evidence>
<name>A0A6A6BXJ5_9PEZI</name>
<keyword evidence="3 5" id="KW-1133">Transmembrane helix</keyword>
<dbReference type="PANTHER" id="PTHR31465:SF35">
    <property type="entry name" value="RTA1 DOMAIN PROTEIN-RELATED"/>
    <property type="match status" value="1"/>
</dbReference>
<keyword evidence="7" id="KW-1185">Reference proteome</keyword>
<keyword evidence="4 5" id="KW-0472">Membrane</keyword>
<feature type="transmembrane region" description="Helical" evidence="5">
    <location>
        <begin position="73"/>
        <end position="94"/>
    </location>
</feature>
<keyword evidence="2 5" id="KW-0812">Transmembrane</keyword>
<accession>A0A6A6BXJ5</accession>
<feature type="transmembrane region" description="Helical" evidence="5">
    <location>
        <begin position="38"/>
        <end position="61"/>
    </location>
</feature>
<dbReference type="GeneID" id="54303030"/>